<feature type="domain" description="Protein kinase" evidence="13">
    <location>
        <begin position="29"/>
        <end position="309"/>
    </location>
</feature>
<comment type="similarity">
    <text evidence="12">Belongs to the protein kinase superfamily. Ser/Thr protein kinase family. MAP kinase subfamily.</text>
</comment>
<dbReference type="InterPro" id="IPR050117">
    <property type="entry name" value="MAPK"/>
</dbReference>
<keyword evidence="5 12" id="KW-0808">Transferase</keyword>
<dbReference type="Gene3D" id="3.30.200.20">
    <property type="entry name" value="Phosphorylase Kinase, domain 1"/>
    <property type="match status" value="2"/>
</dbReference>
<dbReference type="FunFam" id="3.30.200.20:FF:000039">
    <property type="entry name" value="receptor-like protein kinase FERONIA"/>
    <property type="match status" value="1"/>
</dbReference>
<dbReference type="InterPro" id="IPR017441">
    <property type="entry name" value="Protein_kinase_ATP_BS"/>
</dbReference>
<dbReference type="GO" id="GO:0004707">
    <property type="term" value="F:MAP kinase activity"/>
    <property type="evidence" value="ECO:0007669"/>
    <property type="project" value="UniProtKB-EC"/>
</dbReference>
<dbReference type="Pfam" id="PF07714">
    <property type="entry name" value="PK_Tyr_Ser-Thr"/>
    <property type="match status" value="1"/>
</dbReference>
<comment type="catalytic activity">
    <reaction evidence="9 12">
        <text>L-threonyl-[protein] + ATP = O-phospho-L-threonyl-[protein] + ADP + H(+)</text>
        <dbReference type="Rhea" id="RHEA:46608"/>
        <dbReference type="Rhea" id="RHEA-COMP:11060"/>
        <dbReference type="Rhea" id="RHEA-COMP:11605"/>
        <dbReference type="ChEBI" id="CHEBI:15378"/>
        <dbReference type="ChEBI" id="CHEBI:30013"/>
        <dbReference type="ChEBI" id="CHEBI:30616"/>
        <dbReference type="ChEBI" id="CHEBI:61977"/>
        <dbReference type="ChEBI" id="CHEBI:456216"/>
        <dbReference type="EC" id="2.7.11.24"/>
    </reaction>
</comment>
<dbReference type="CDD" id="cd07859">
    <property type="entry name" value="STKc_TDY_MAPK"/>
    <property type="match status" value="1"/>
</dbReference>
<keyword evidence="6 11" id="KW-0547">Nucleotide-binding</keyword>
<evidence type="ECO:0000313" key="14">
    <source>
        <dbReference type="EMBL" id="CAI9268203.1"/>
    </source>
</evidence>
<dbReference type="SMART" id="SM00220">
    <property type="entry name" value="S_TKc"/>
    <property type="match status" value="2"/>
</dbReference>
<dbReference type="InterPro" id="IPR008271">
    <property type="entry name" value="Ser/Thr_kinase_AS"/>
</dbReference>
<dbReference type="PROSITE" id="PS50011">
    <property type="entry name" value="PROTEIN_KINASE_DOM"/>
    <property type="match status" value="2"/>
</dbReference>
<keyword evidence="3 12" id="KW-0723">Serine/threonine-protein kinase</keyword>
<gene>
    <name evidence="14" type="ORF">LSALG_LOCUS8638</name>
</gene>
<dbReference type="EC" id="2.7.11.24" evidence="2 12"/>
<evidence type="ECO:0000256" key="8">
    <source>
        <dbReference type="ARBA" id="ARBA00022840"/>
    </source>
</evidence>
<evidence type="ECO:0000256" key="11">
    <source>
        <dbReference type="PROSITE-ProRule" id="PRU10141"/>
    </source>
</evidence>
<evidence type="ECO:0000259" key="13">
    <source>
        <dbReference type="PROSITE" id="PS50011"/>
    </source>
</evidence>
<keyword evidence="12" id="KW-0460">Magnesium</keyword>
<keyword evidence="8 11" id="KW-0067">ATP-binding</keyword>
<evidence type="ECO:0000256" key="9">
    <source>
        <dbReference type="ARBA" id="ARBA00047592"/>
    </source>
</evidence>
<feature type="binding site" evidence="11">
    <location>
        <position position="426"/>
    </location>
    <ligand>
        <name>ATP</name>
        <dbReference type="ChEBI" id="CHEBI:30616"/>
    </ligand>
</feature>
<keyword evidence="15" id="KW-1185">Reference proteome</keyword>
<keyword evidence="4" id="KW-0597">Phosphoprotein</keyword>
<dbReference type="Gene3D" id="1.10.510.10">
    <property type="entry name" value="Transferase(Phosphotransferase) domain 1"/>
    <property type="match status" value="2"/>
</dbReference>
<dbReference type="PANTHER" id="PTHR24055">
    <property type="entry name" value="MITOGEN-ACTIVATED PROTEIN KINASE"/>
    <property type="match status" value="1"/>
</dbReference>
<evidence type="ECO:0000256" key="3">
    <source>
        <dbReference type="ARBA" id="ARBA00022527"/>
    </source>
</evidence>
<keyword evidence="7 12" id="KW-0418">Kinase</keyword>
<dbReference type="InterPro" id="IPR001245">
    <property type="entry name" value="Ser-Thr/Tyr_kinase_cat_dom"/>
</dbReference>
<dbReference type="PROSITE" id="PS00107">
    <property type="entry name" value="PROTEIN_KINASE_ATP"/>
    <property type="match status" value="2"/>
</dbReference>
<sequence>MESESSSLQWPQPCRHFKFPEIRLATRNFDESLVIGHGGFGKVYKATIHNGSSLVVAAIKRLDSKSDQGADEFWAEVKMLSKLRHCHLVSLIGYCDDGKEMILIYEYMPHGSLEDHLHKHSTHLSWLQRLKLCIGAARGLDYLHTGTGIEFGVIHRDVKSANILLHESWAAKIADFGLSKIGPKDQPLSHVLTLVKGTFGYLDPDYFLTGRLTRKSDVYAFGVVLFEVLCRKRALDVSRDKEEHHSLARWVEDCIKEGTLKHLIDSDIRDQILPKCLKGFVRIAERCLHSSRNHRPTMAEVVVTLESVLALQEKNDNSLQSGSRTILGRMVDMLPFAYNAENSGWVDKNTFGPSTPGVEIVVAVKKTRQESFQGHDEWLGSRAVDCFTEYGEWSRYKLEEVIGTGSSGVVCSAFDTFVGEKVAIKKINDIFEQGFVATRILREILLLRLLRHPDIVEIKHILLPPSRREFSDIYVVFELMESDLHQVIKTNEKLTPEQCRFFLYQLLRGLKYMHSANVFHRDLKPKNILVNADCKVKICDFGIARVVFNDTPTAVCWTDYVATRWYRAPELCGSFFSKYTQAIDTWSIGCIFAELLTGKPLFPGKSVFHQLDLMTDLLGTPSTEAISRIRHEKAMKYLSKMRKKKPIPFSRKFPNADPLALRLLERMLAFDPNNRPTAEEALSDPYFKNLGKVERESSSRPIAKREFEFEKRRLSTEDIRERIYKEILEYHPNMLKDGSEQPGFMYPSAFDKFKKQFSDKEEHYSKGKVAAPLLRRQSLSLPRASILYPKETTQTSSIKESRTQCMTSEMPNSIPLLQFPQVERLNKAAILLRLLDSEAQNCRYKDFLKAMEDSITQFCDGVARFCNHLESSSAALLQSVNRRSIPFDSASLSFVQCLNRRVSTATSDLNLLESMSFDTVSFEELLGHCNEVYKNNQNQILQLEDHLSAFGYVPEVEIDEPEDDFIESQPNTSLDFKNTMEDDSLFEDTLSLQNLGISNASLATIVSEGKNKIDMNGLYEPAMDTPEVEKDEQNELKPFEDSKSLICVGKVVYESLPSYMKSLASWEDLIHAVEKMNLSLETKNGNFFTQDEVSLLELGHKTRSYLLLLVKMNCIVVETIDGLISYRVL</sequence>
<dbReference type="InterPro" id="IPR000719">
    <property type="entry name" value="Prot_kinase_dom"/>
</dbReference>
<evidence type="ECO:0000313" key="15">
    <source>
        <dbReference type="Proteomes" id="UP001177003"/>
    </source>
</evidence>
<evidence type="ECO:0000256" key="2">
    <source>
        <dbReference type="ARBA" id="ARBA00012411"/>
    </source>
</evidence>
<dbReference type="InterPro" id="IPR011009">
    <property type="entry name" value="Kinase-like_dom_sf"/>
</dbReference>
<comment type="catalytic activity">
    <reaction evidence="10">
        <text>L-seryl-[protein] + ATP = O-phospho-L-seryl-[protein] + ADP + H(+)</text>
        <dbReference type="Rhea" id="RHEA:17989"/>
        <dbReference type="Rhea" id="RHEA-COMP:9863"/>
        <dbReference type="Rhea" id="RHEA-COMP:11604"/>
        <dbReference type="ChEBI" id="CHEBI:15378"/>
        <dbReference type="ChEBI" id="CHEBI:29999"/>
        <dbReference type="ChEBI" id="CHEBI:30616"/>
        <dbReference type="ChEBI" id="CHEBI:83421"/>
        <dbReference type="ChEBI" id="CHEBI:456216"/>
        <dbReference type="EC" id="2.7.11.24"/>
    </reaction>
</comment>
<dbReference type="GO" id="GO:0005524">
    <property type="term" value="F:ATP binding"/>
    <property type="evidence" value="ECO:0007669"/>
    <property type="project" value="UniProtKB-UniRule"/>
</dbReference>
<feature type="binding site" evidence="11">
    <location>
        <position position="60"/>
    </location>
    <ligand>
        <name>ATP</name>
        <dbReference type="ChEBI" id="CHEBI:30616"/>
    </ligand>
</feature>
<comment type="activity regulation">
    <text evidence="12">Activated by threonine and tyrosine phosphorylation.</text>
</comment>
<comment type="cofactor">
    <cofactor evidence="12">
        <name>Mg(2+)</name>
        <dbReference type="ChEBI" id="CHEBI:18420"/>
    </cofactor>
</comment>
<evidence type="ECO:0000256" key="5">
    <source>
        <dbReference type="ARBA" id="ARBA00022679"/>
    </source>
</evidence>
<dbReference type="CDD" id="cd14066">
    <property type="entry name" value="STKc_IRAK"/>
    <property type="match status" value="1"/>
</dbReference>
<dbReference type="SUPFAM" id="SSF56112">
    <property type="entry name" value="Protein kinase-like (PK-like)"/>
    <property type="match status" value="2"/>
</dbReference>
<evidence type="ECO:0000256" key="6">
    <source>
        <dbReference type="ARBA" id="ARBA00022741"/>
    </source>
</evidence>
<dbReference type="Pfam" id="PF00069">
    <property type="entry name" value="Pkinase"/>
    <property type="match status" value="1"/>
</dbReference>
<dbReference type="Gene3D" id="6.10.250.1400">
    <property type="match status" value="1"/>
</dbReference>
<comment type="similarity">
    <text evidence="1">Belongs to the protein kinase superfamily. CMGC Ser/Thr protein kinase family. MAP kinase subfamily.</text>
</comment>
<protein>
    <recommendedName>
        <fullName evidence="2 12">Mitogen-activated protein kinase</fullName>
        <ecNumber evidence="2 12">2.7.11.24</ecNumber>
    </recommendedName>
</protein>
<evidence type="ECO:0000256" key="4">
    <source>
        <dbReference type="ARBA" id="ARBA00022553"/>
    </source>
</evidence>
<name>A0AA35YD72_LACSI</name>
<dbReference type="FunFam" id="1.10.510.10:FF:000017">
    <property type="entry name" value="Mitogen-activated protein kinase"/>
    <property type="match status" value="1"/>
</dbReference>
<dbReference type="Proteomes" id="UP001177003">
    <property type="component" value="Chromosome 1"/>
</dbReference>
<evidence type="ECO:0000256" key="1">
    <source>
        <dbReference type="ARBA" id="ARBA00008832"/>
    </source>
</evidence>
<accession>A0AA35YD72</accession>
<dbReference type="FunFam" id="1.10.510.10:FF:000084">
    <property type="entry name" value="Wall-associated receptor kinase 2"/>
    <property type="match status" value="1"/>
</dbReference>
<feature type="domain" description="Protein kinase" evidence="13">
    <location>
        <begin position="396"/>
        <end position="687"/>
    </location>
</feature>
<organism evidence="14 15">
    <name type="scientific">Lactuca saligna</name>
    <name type="common">Willowleaf lettuce</name>
    <dbReference type="NCBI Taxonomy" id="75948"/>
    <lineage>
        <taxon>Eukaryota</taxon>
        <taxon>Viridiplantae</taxon>
        <taxon>Streptophyta</taxon>
        <taxon>Embryophyta</taxon>
        <taxon>Tracheophyta</taxon>
        <taxon>Spermatophyta</taxon>
        <taxon>Magnoliopsida</taxon>
        <taxon>eudicotyledons</taxon>
        <taxon>Gunneridae</taxon>
        <taxon>Pentapetalae</taxon>
        <taxon>asterids</taxon>
        <taxon>campanulids</taxon>
        <taxon>Asterales</taxon>
        <taxon>Asteraceae</taxon>
        <taxon>Cichorioideae</taxon>
        <taxon>Cichorieae</taxon>
        <taxon>Lactucinae</taxon>
        <taxon>Lactuca</taxon>
    </lineage>
</organism>
<dbReference type="PROSITE" id="PS01351">
    <property type="entry name" value="MAPK"/>
    <property type="match status" value="1"/>
</dbReference>
<evidence type="ECO:0000256" key="7">
    <source>
        <dbReference type="ARBA" id="ARBA00022777"/>
    </source>
</evidence>
<proteinExistence type="inferred from homology"/>
<dbReference type="InterPro" id="IPR003527">
    <property type="entry name" value="MAP_kinase_CS"/>
</dbReference>
<evidence type="ECO:0000256" key="10">
    <source>
        <dbReference type="ARBA" id="ARBA00048312"/>
    </source>
</evidence>
<dbReference type="EMBL" id="OX465077">
    <property type="protein sequence ID" value="CAI9268203.1"/>
    <property type="molecule type" value="Genomic_DNA"/>
</dbReference>
<dbReference type="PROSITE" id="PS00108">
    <property type="entry name" value="PROTEIN_KINASE_ST"/>
    <property type="match status" value="2"/>
</dbReference>
<evidence type="ECO:0000256" key="12">
    <source>
        <dbReference type="RuleBase" id="RU361165"/>
    </source>
</evidence>
<dbReference type="FunFam" id="3.30.200.20:FF:000046">
    <property type="entry name" value="Mitogen-activated protein kinase"/>
    <property type="match status" value="1"/>
</dbReference>
<dbReference type="AlphaFoldDB" id="A0AA35YD72"/>
<reference evidence="14" key="1">
    <citation type="submission" date="2023-04" db="EMBL/GenBank/DDBJ databases">
        <authorList>
            <person name="Vijverberg K."/>
            <person name="Xiong W."/>
            <person name="Schranz E."/>
        </authorList>
    </citation>
    <scope>NUCLEOTIDE SEQUENCE</scope>
</reference>